<comment type="similarity">
    <text evidence="13">Belongs to the RING-type zinc finger family. ATL subfamily.</text>
</comment>
<dbReference type="UniPathway" id="UPA00143"/>
<accession>A0A2H5NMY6</accession>
<dbReference type="InterPro" id="IPR013083">
    <property type="entry name" value="Znf_RING/FYVE/PHD"/>
</dbReference>
<keyword evidence="12 16" id="KW-0472">Membrane</keyword>
<evidence type="ECO:0000256" key="16">
    <source>
        <dbReference type="SAM" id="Phobius"/>
    </source>
</evidence>
<dbReference type="EMBL" id="BDQV01000014">
    <property type="protein sequence ID" value="GAY41549.1"/>
    <property type="molecule type" value="Genomic_DNA"/>
</dbReference>
<dbReference type="AlphaFoldDB" id="A0A2H5NMY6"/>
<dbReference type="SUPFAM" id="SSF57850">
    <property type="entry name" value="RING/U-box"/>
    <property type="match status" value="1"/>
</dbReference>
<keyword evidence="10" id="KW-0862">Zinc</keyword>
<dbReference type="GO" id="GO:0061630">
    <property type="term" value="F:ubiquitin protein ligase activity"/>
    <property type="evidence" value="ECO:0007669"/>
    <property type="project" value="UniProtKB-EC"/>
</dbReference>
<keyword evidence="11 16" id="KW-1133">Transmembrane helix</keyword>
<reference evidence="18 19" key="1">
    <citation type="journal article" date="2017" name="Front. Genet.">
        <title>Draft sequencing of the heterozygous diploid genome of Satsuma (Citrus unshiu Marc.) using a hybrid assembly approach.</title>
        <authorList>
            <person name="Shimizu T."/>
            <person name="Tanizawa Y."/>
            <person name="Mochizuki T."/>
            <person name="Nagasaki H."/>
            <person name="Yoshioka T."/>
            <person name="Toyoda A."/>
            <person name="Fujiyama A."/>
            <person name="Kaminuma E."/>
            <person name="Nakamura Y."/>
        </authorList>
    </citation>
    <scope>NUCLEOTIDE SEQUENCE [LARGE SCALE GENOMIC DNA]</scope>
    <source>
        <strain evidence="19">cv. Miyagawa wase</strain>
    </source>
</reference>
<evidence type="ECO:0000256" key="14">
    <source>
        <dbReference type="PROSITE-ProRule" id="PRU00175"/>
    </source>
</evidence>
<dbReference type="Pfam" id="PF13639">
    <property type="entry name" value="zf-RING_2"/>
    <property type="match status" value="1"/>
</dbReference>
<evidence type="ECO:0000256" key="2">
    <source>
        <dbReference type="ARBA" id="ARBA00004167"/>
    </source>
</evidence>
<name>A0A2H5NMY6_CITUN</name>
<gene>
    <name evidence="18" type="ORF">CUMW_060350</name>
</gene>
<evidence type="ECO:0000259" key="17">
    <source>
        <dbReference type="PROSITE" id="PS50089"/>
    </source>
</evidence>
<evidence type="ECO:0000256" key="6">
    <source>
        <dbReference type="ARBA" id="ARBA00022692"/>
    </source>
</evidence>
<evidence type="ECO:0000256" key="12">
    <source>
        <dbReference type="ARBA" id="ARBA00023136"/>
    </source>
</evidence>
<dbReference type="InterPro" id="IPR044600">
    <property type="entry name" value="ATL1/ATL16-like"/>
</dbReference>
<organism evidence="18 19">
    <name type="scientific">Citrus unshiu</name>
    <name type="common">Satsuma mandarin</name>
    <name type="synonym">Citrus nobilis var. unshiu</name>
    <dbReference type="NCBI Taxonomy" id="55188"/>
    <lineage>
        <taxon>Eukaryota</taxon>
        <taxon>Viridiplantae</taxon>
        <taxon>Streptophyta</taxon>
        <taxon>Embryophyta</taxon>
        <taxon>Tracheophyta</taxon>
        <taxon>Spermatophyta</taxon>
        <taxon>Magnoliopsida</taxon>
        <taxon>eudicotyledons</taxon>
        <taxon>Gunneridae</taxon>
        <taxon>Pentapetalae</taxon>
        <taxon>rosids</taxon>
        <taxon>malvids</taxon>
        <taxon>Sapindales</taxon>
        <taxon>Rutaceae</taxon>
        <taxon>Aurantioideae</taxon>
        <taxon>Citrus</taxon>
    </lineage>
</organism>
<evidence type="ECO:0000313" key="19">
    <source>
        <dbReference type="Proteomes" id="UP000236630"/>
    </source>
</evidence>
<dbReference type="InterPro" id="IPR001841">
    <property type="entry name" value="Znf_RING"/>
</dbReference>
<dbReference type="PANTHER" id="PTHR46913">
    <property type="entry name" value="RING-H2 FINGER PROTEIN ATL16"/>
    <property type="match status" value="1"/>
</dbReference>
<feature type="region of interest" description="Disordered" evidence="15">
    <location>
        <begin position="271"/>
        <end position="313"/>
    </location>
</feature>
<keyword evidence="9" id="KW-0833">Ubl conjugation pathway</keyword>
<evidence type="ECO:0000256" key="11">
    <source>
        <dbReference type="ARBA" id="ARBA00022989"/>
    </source>
</evidence>
<dbReference type="Gene3D" id="3.30.40.10">
    <property type="entry name" value="Zinc/RING finger domain, C3HC4 (zinc finger)"/>
    <property type="match status" value="1"/>
</dbReference>
<dbReference type="GO" id="GO:0016020">
    <property type="term" value="C:membrane"/>
    <property type="evidence" value="ECO:0007669"/>
    <property type="project" value="UniProtKB-SubCell"/>
</dbReference>
<evidence type="ECO:0000256" key="1">
    <source>
        <dbReference type="ARBA" id="ARBA00000900"/>
    </source>
</evidence>
<sequence>MELLDHLGPKHNKHDYSLLTKPLKVTQYYNVLVSLISSLVIQPKTPHFSEFSSIFSQFLALSPPAMKHRKLFPASESNGTTSCSYYCDPNCPFNYNCVPLPGIYYLEPPPPPPSHQSNSTPPYVIIFVALVLSFILFLAFYVIKSKTGWCNSETNEGHQQAQSDGEDEDFVDENRIDHPIWLIHTVGLQQSVINSITVCRYKKGEGLIEGTECSVCLNEFQEDETVRLLPKCNHAFHISCIDTWLSSHINCPMCRAHIVHETVTAPLATTANQNSDSSSLDVDNHTEHTGNDRELGENGERNREDCENRTETEADRILKDNVNANENGALQVIDDSGDDNQALQAQAQTIRRSVSLDSSLAETICLGLADFGLLESGEFSYDQITKDAERSDSHSNSAIVAKQDGAYSSSFRLTRNSSIVQSLHKDSVSMKRSFSCSGRFLSPLCNSNRNPNAILPL</sequence>
<dbReference type="SMART" id="SM00184">
    <property type="entry name" value="RING"/>
    <property type="match status" value="1"/>
</dbReference>
<evidence type="ECO:0000256" key="15">
    <source>
        <dbReference type="SAM" id="MobiDB-lite"/>
    </source>
</evidence>
<dbReference type="PROSITE" id="PS50089">
    <property type="entry name" value="ZF_RING_2"/>
    <property type="match status" value="1"/>
</dbReference>
<comment type="catalytic activity">
    <reaction evidence="1">
        <text>S-ubiquitinyl-[E2 ubiquitin-conjugating enzyme]-L-cysteine + [acceptor protein]-L-lysine = [E2 ubiquitin-conjugating enzyme]-L-cysteine + N(6)-ubiquitinyl-[acceptor protein]-L-lysine.</text>
        <dbReference type="EC" id="2.3.2.27"/>
    </reaction>
</comment>
<dbReference type="GO" id="GO:0016567">
    <property type="term" value="P:protein ubiquitination"/>
    <property type="evidence" value="ECO:0007669"/>
    <property type="project" value="UniProtKB-UniPathway"/>
</dbReference>
<keyword evidence="19" id="KW-1185">Reference proteome</keyword>
<evidence type="ECO:0000256" key="7">
    <source>
        <dbReference type="ARBA" id="ARBA00022723"/>
    </source>
</evidence>
<keyword evidence="8 14" id="KW-0863">Zinc-finger</keyword>
<dbReference type="Proteomes" id="UP000236630">
    <property type="component" value="Unassembled WGS sequence"/>
</dbReference>
<feature type="domain" description="RING-type" evidence="17">
    <location>
        <begin position="213"/>
        <end position="255"/>
    </location>
</feature>
<evidence type="ECO:0000256" key="9">
    <source>
        <dbReference type="ARBA" id="ARBA00022786"/>
    </source>
</evidence>
<keyword evidence="6 16" id="KW-0812">Transmembrane</keyword>
<dbReference type="PANTHER" id="PTHR46913:SF19">
    <property type="entry name" value="RING-TYPE E3 UBIQUITIN TRANSFERASE"/>
    <property type="match status" value="1"/>
</dbReference>
<feature type="compositionally biased region" description="Basic and acidic residues" evidence="15">
    <location>
        <begin position="282"/>
        <end position="313"/>
    </location>
</feature>
<evidence type="ECO:0000256" key="3">
    <source>
        <dbReference type="ARBA" id="ARBA00004906"/>
    </source>
</evidence>
<proteinExistence type="inferred from homology"/>
<evidence type="ECO:0000256" key="8">
    <source>
        <dbReference type="ARBA" id="ARBA00022771"/>
    </source>
</evidence>
<evidence type="ECO:0000256" key="10">
    <source>
        <dbReference type="ARBA" id="ARBA00022833"/>
    </source>
</evidence>
<evidence type="ECO:0000256" key="5">
    <source>
        <dbReference type="ARBA" id="ARBA00022679"/>
    </source>
</evidence>
<protein>
    <recommendedName>
        <fullName evidence="4">RING-type E3 ubiquitin transferase</fullName>
        <ecNumber evidence="4">2.3.2.27</ecNumber>
    </recommendedName>
</protein>
<dbReference type="GO" id="GO:0008270">
    <property type="term" value="F:zinc ion binding"/>
    <property type="evidence" value="ECO:0007669"/>
    <property type="project" value="UniProtKB-KW"/>
</dbReference>
<comment type="pathway">
    <text evidence="3">Protein modification; protein ubiquitination.</text>
</comment>
<keyword evidence="5" id="KW-0808">Transferase</keyword>
<dbReference type="FunFam" id="3.30.40.10:FF:000233">
    <property type="entry name" value="RING-H2 finger protein ATL54"/>
    <property type="match status" value="1"/>
</dbReference>
<dbReference type="EC" id="2.3.2.27" evidence="4"/>
<comment type="caution">
    <text evidence="18">The sequence shown here is derived from an EMBL/GenBank/DDBJ whole genome shotgun (WGS) entry which is preliminary data.</text>
</comment>
<feature type="transmembrane region" description="Helical" evidence="16">
    <location>
        <begin position="123"/>
        <end position="143"/>
    </location>
</feature>
<feature type="compositionally biased region" description="Polar residues" evidence="15">
    <location>
        <begin position="271"/>
        <end position="281"/>
    </location>
</feature>
<evidence type="ECO:0000256" key="13">
    <source>
        <dbReference type="ARBA" id="ARBA00024209"/>
    </source>
</evidence>
<keyword evidence="7" id="KW-0479">Metal-binding</keyword>
<evidence type="ECO:0000256" key="4">
    <source>
        <dbReference type="ARBA" id="ARBA00012483"/>
    </source>
</evidence>
<comment type="subcellular location">
    <subcellularLocation>
        <location evidence="2">Membrane</location>
        <topology evidence="2">Single-pass membrane protein</topology>
    </subcellularLocation>
</comment>
<dbReference type="CDD" id="cd16461">
    <property type="entry name" value="RING-H2_EL5-like"/>
    <property type="match status" value="1"/>
</dbReference>
<evidence type="ECO:0000313" key="18">
    <source>
        <dbReference type="EMBL" id="GAY41549.1"/>
    </source>
</evidence>